<organism evidence="1 2">
    <name type="scientific">Photobacterium malacitanum</name>
    <dbReference type="NCBI Taxonomy" id="2204294"/>
    <lineage>
        <taxon>Bacteria</taxon>
        <taxon>Pseudomonadati</taxon>
        <taxon>Pseudomonadota</taxon>
        <taxon>Gammaproteobacteria</taxon>
        <taxon>Vibrionales</taxon>
        <taxon>Vibrionaceae</taxon>
        <taxon>Photobacterium</taxon>
    </lineage>
</organism>
<dbReference type="RefSeq" id="WP_159458344.1">
    <property type="nucleotide sequence ID" value="NZ_FYAK01000001.1"/>
</dbReference>
<reference evidence="2" key="1">
    <citation type="submission" date="2017-06" db="EMBL/GenBank/DDBJ databases">
        <authorList>
            <person name="Rodrigo-Torres L."/>
            <person name="Arahal R.D."/>
            <person name="Lucena T."/>
        </authorList>
    </citation>
    <scope>NUCLEOTIDE SEQUENCE [LARGE SCALE GENOMIC DNA]</scope>
    <source>
        <strain evidence="2">CECT 9190</strain>
    </source>
</reference>
<name>A0A1Y6M5H8_9GAMM</name>
<evidence type="ECO:0000313" key="2">
    <source>
        <dbReference type="Proteomes" id="UP000195963"/>
    </source>
</evidence>
<dbReference type="InterPro" id="IPR021352">
    <property type="entry name" value="DUF2971"/>
</dbReference>
<dbReference type="AlphaFoldDB" id="A0A1Y6M5H8"/>
<gene>
    <name evidence="1" type="ORF">PMAL9190_00213</name>
</gene>
<keyword evidence="2" id="KW-1185">Reference proteome</keyword>
<evidence type="ECO:0000313" key="1">
    <source>
        <dbReference type="EMBL" id="SMY31816.1"/>
    </source>
</evidence>
<protein>
    <recommendedName>
        <fullName evidence="3">DUF2971 domain-containing protein</fullName>
    </recommendedName>
</protein>
<dbReference type="EMBL" id="FYAK01000001">
    <property type="protein sequence ID" value="SMY31816.1"/>
    <property type="molecule type" value="Genomic_DNA"/>
</dbReference>
<sequence>MASNPRTFNDPSEFKVKYNFKADKGTIQERFFVDNSSKSIHDFESWYSSFDENSKWYTGYQTRQNLLNATGVVCFTTESENYLMWSHYAKSHTGFCIGFDEEILDMIEDYQAKGPVGYSDDVPEFKYYSQTIEDFYKAVFFNKSTSWAYEKEFRVVTDGYGIKKFNKSLVKEIIIGCKSPIELDSYVRQYINSEIDVYHMIDLPDAYQLKKEKMKHGHYVERCGL</sequence>
<evidence type="ECO:0008006" key="3">
    <source>
        <dbReference type="Google" id="ProtNLM"/>
    </source>
</evidence>
<dbReference type="Pfam" id="PF11185">
    <property type="entry name" value="DUF2971"/>
    <property type="match status" value="1"/>
</dbReference>
<proteinExistence type="predicted"/>
<accession>A0A1Y6M5H8</accession>
<dbReference type="Proteomes" id="UP000195963">
    <property type="component" value="Unassembled WGS sequence"/>
</dbReference>